<organism evidence="1 2">
    <name type="scientific">Riccia fluitans</name>
    <dbReference type="NCBI Taxonomy" id="41844"/>
    <lineage>
        <taxon>Eukaryota</taxon>
        <taxon>Viridiplantae</taxon>
        <taxon>Streptophyta</taxon>
        <taxon>Embryophyta</taxon>
        <taxon>Marchantiophyta</taxon>
        <taxon>Marchantiopsida</taxon>
        <taxon>Marchantiidae</taxon>
        <taxon>Marchantiales</taxon>
        <taxon>Ricciaceae</taxon>
        <taxon>Riccia</taxon>
    </lineage>
</organism>
<keyword evidence="2" id="KW-1185">Reference proteome</keyword>
<dbReference type="EMBL" id="JBHFFA010000006">
    <property type="protein sequence ID" value="KAL2623172.1"/>
    <property type="molecule type" value="Genomic_DNA"/>
</dbReference>
<sequence>MLGNPMPNGRFSCIWDMGRGAVSFRGVAFRGKFLLKKDGDQPLKCQVPISFWFAGSAPAAELAATAWEAGFASTPEIMS</sequence>
<reference evidence="1 2" key="1">
    <citation type="submission" date="2024-09" db="EMBL/GenBank/DDBJ databases">
        <title>Chromosome-scale assembly of Riccia fluitans.</title>
        <authorList>
            <person name="Paukszto L."/>
            <person name="Sawicki J."/>
            <person name="Karawczyk K."/>
            <person name="Piernik-Szablinska J."/>
            <person name="Szczecinska M."/>
            <person name="Mazdziarz M."/>
        </authorList>
    </citation>
    <scope>NUCLEOTIDE SEQUENCE [LARGE SCALE GENOMIC DNA]</scope>
    <source>
        <strain evidence="1">Rf_01</strain>
        <tissue evidence="1">Aerial parts of the thallus</tissue>
    </source>
</reference>
<accession>A0ABD1Y8U4</accession>
<proteinExistence type="predicted"/>
<comment type="caution">
    <text evidence="1">The sequence shown here is derived from an EMBL/GenBank/DDBJ whole genome shotgun (WGS) entry which is preliminary data.</text>
</comment>
<evidence type="ECO:0000313" key="1">
    <source>
        <dbReference type="EMBL" id="KAL2623172.1"/>
    </source>
</evidence>
<evidence type="ECO:0000313" key="2">
    <source>
        <dbReference type="Proteomes" id="UP001605036"/>
    </source>
</evidence>
<dbReference type="Proteomes" id="UP001605036">
    <property type="component" value="Unassembled WGS sequence"/>
</dbReference>
<gene>
    <name evidence="1" type="ORF">R1flu_003377</name>
</gene>
<dbReference type="AlphaFoldDB" id="A0ABD1Y8U4"/>
<protein>
    <submittedName>
        <fullName evidence="1">Uncharacterized protein</fullName>
    </submittedName>
</protein>
<name>A0ABD1Y8U4_9MARC</name>